<proteinExistence type="predicted"/>
<keyword evidence="2" id="KW-1185">Reference proteome</keyword>
<name>A0ABT1WS91_ACTSU</name>
<dbReference type="Proteomes" id="UP001206331">
    <property type="component" value="Unassembled WGS sequence"/>
</dbReference>
<reference evidence="1 2" key="1">
    <citation type="submission" date="2021-12" db="EMBL/GenBank/DDBJ databases">
        <title>Identification and characterization of A. suis stains in western Canada.</title>
        <authorList>
            <person name="Kulathunga D.G.R.S."/>
            <person name="De Oliveira Costa M."/>
        </authorList>
    </citation>
    <scope>NUCLEOTIDE SEQUENCE [LARGE SCALE GENOMIC DNA]</scope>
    <source>
        <strain evidence="1 2">18_292</strain>
    </source>
</reference>
<comment type="caution">
    <text evidence="1">The sequence shown here is derived from an EMBL/GenBank/DDBJ whole genome shotgun (WGS) entry which is preliminary data.</text>
</comment>
<dbReference type="RefSeq" id="WP_257175248.1">
    <property type="nucleotide sequence ID" value="NZ_JAJUOY010000007.1"/>
</dbReference>
<protein>
    <submittedName>
        <fullName evidence="1">Uncharacterized protein</fullName>
    </submittedName>
</protein>
<evidence type="ECO:0000313" key="1">
    <source>
        <dbReference type="EMBL" id="MCQ9629263.1"/>
    </source>
</evidence>
<sequence>MKTFKNEFSEKVSEAEELISSIYDLLGEVEREFRHSEFKSAHTALMKAKKIMPRVELKIGILMNGLV</sequence>
<accession>A0ABT1WS91</accession>
<evidence type="ECO:0000313" key="2">
    <source>
        <dbReference type="Proteomes" id="UP001206331"/>
    </source>
</evidence>
<dbReference type="EMBL" id="JAJUPA010000002">
    <property type="protein sequence ID" value="MCQ9629263.1"/>
    <property type="molecule type" value="Genomic_DNA"/>
</dbReference>
<organism evidence="1 2">
    <name type="scientific">Actinobacillus suis</name>
    <dbReference type="NCBI Taxonomy" id="716"/>
    <lineage>
        <taxon>Bacteria</taxon>
        <taxon>Pseudomonadati</taxon>
        <taxon>Pseudomonadota</taxon>
        <taxon>Gammaproteobacteria</taxon>
        <taxon>Pasteurellales</taxon>
        <taxon>Pasteurellaceae</taxon>
        <taxon>Actinobacillus</taxon>
    </lineage>
</organism>
<gene>
    <name evidence="1" type="ORF">LZL92_03110</name>
</gene>